<evidence type="ECO:0000256" key="5">
    <source>
        <dbReference type="ARBA" id="ARBA00022723"/>
    </source>
</evidence>
<dbReference type="EMBL" id="CP001848">
    <property type="protein sequence ID" value="ADB14869.1"/>
    <property type="molecule type" value="Genomic_DNA"/>
</dbReference>
<keyword evidence="6" id="KW-0378">Hydrolase</keyword>
<dbReference type="eggNOG" id="COG0501">
    <property type="taxonomic scope" value="Bacteria"/>
</dbReference>
<dbReference type="GO" id="GO:0006508">
    <property type="term" value="P:proteolysis"/>
    <property type="evidence" value="ECO:0007669"/>
    <property type="project" value="UniProtKB-KW"/>
</dbReference>
<feature type="domain" description="Peptidase M48" evidence="13">
    <location>
        <begin position="299"/>
        <end position="544"/>
    </location>
</feature>
<evidence type="ECO:0000313" key="15">
    <source>
        <dbReference type="Proteomes" id="UP000001887"/>
    </source>
</evidence>
<keyword evidence="5" id="KW-0479">Metal-binding</keyword>
<dbReference type="GO" id="GO:0046872">
    <property type="term" value="F:metal ion binding"/>
    <property type="evidence" value="ECO:0007669"/>
    <property type="project" value="UniProtKB-KW"/>
</dbReference>
<evidence type="ECO:0000256" key="9">
    <source>
        <dbReference type="ARBA" id="ARBA00023049"/>
    </source>
</evidence>
<dbReference type="GO" id="GO:0004222">
    <property type="term" value="F:metalloendopeptidase activity"/>
    <property type="evidence" value="ECO:0007669"/>
    <property type="project" value="InterPro"/>
</dbReference>
<dbReference type="PANTHER" id="PTHR43221:SF2">
    <property type="entry name" value="PROTEASE HTPX HOMOLOG"/>
    <property type="match status" value="1"/>
</dbReference>
<dbReference type="PANTHER" id="PTHR43221">
    <property type="entry name" value="PROTEASE HTPX"/>
    <property type="match status" value="1"/>
</dbReference>
<organism evidence="14 15">
    <name type="scientific">Pirellula staleyi (strain ATCC 27377 / DSM 6068 / ICPB 4128)</name>
    <name type="common">Pirella staleyi</name>
    <dbReference type="NCBI Taxonomy" id="530564"/>
    <lineage>
        <taxon>Bacteria</taxon>
        <taxon>Pseudomonadati</taxon>
        <taxon>Planctomycetota</taxon>
        <taxon>Planctomycetia</taxon>
        <taxon>Pirellulales</taxon>
        <taxon>Pirellulaceae</taxon>
        <taxon>Pirellula</taxon>
    </lineage>
</organism>
<dbReference type="Pfam" id="PF01435">
    <property type="entry name" value="Peptidase_M48"/>
    <property type="match status" value="1"/>
</dbReference>
<keyword evidence="9" id="KW-0482">Metalloprotease</keyword>
<evidence type="ECO:0000256" key="10">
    <source>
        <dbReference type="ARBA" id="ARBA00023136"/>
    </source>
</evidence>
<evidence type="ECO:0000256" key="8">
    <source>
        <dbReference type="ARBA" id="ARBA00022989"/>
    </source>
</evidence>
<feature type="compositionally biased region" description="Low complexity" evidence="11">
    <location>
        <begin position="48"/>
        <end position="91"/>
    </location>
</feature>
<sequence length="905" mass="99159">MTIEMACPHCQNVLKFRDELAGRKGKCPKCTGVIEVPQVAAAAPAAAVPASKPAPKPATAKPAGPATSATKPAAAKPAAAANPTAAPVRPAHPVRPPQAKPLTAAPSAASPAARGPIAFDAPDSPFILEPAAATTAPQPQVAPSPAVGPTVAGVSVASTAFSPTNAPTRSPQVGAAAPLMGESLRQQVMGGFLGPIQPVPVSFSYRLGIILSAMVMLLMPIVYFSMIGVVALAMWWHLTNNMGILGASRGRGGVFLFIIYLMPVVVGAALIFFMIKPLFSRSSGRNVIRSLSPQSDPLLFEFVHRVCAIVGAPAPRRIDVDCDINASAGFRNGIFSLMGSDLVLTIGLPLAGGLSLEQFAGVLAHEFGHFAQGTGMRITYITRSINHWFLFVVYQRDRWDDMLVDASQSYDIRISWVFYLARFVIWIVRMVLLVLMKIGHAATGYMLQQMEYDADRYEARVGGSHTFEATSRQIQVLGLAHRGAQADLEFFFKEGRLADNLPRLILANVRQLPAEALEFINDNIKNGKTELFDTHPCDRDRITSAWQEQAPGVYRGSLPASVLFTDYDTLARIVTWDYYFDIFGDKLKREQLHPVEQMVERSDREMAVSKSLDHFYLDAFSPLRPLLLPAYTITPTTDGDGTKRQLIQARNEQMSACLTYRQALKHFKTIDKNLVEAARAMVIYQASAVPDPQQFEHYFNSSREAYEFQYRQQQELVTCCGLMQRFETAIGWRVYSALVLLANTKVQARIEGAAEKFQQLSKLLPVVTVFAARHQAVLDVRNSLSQINTFMGHYEANQQNGAFFSKANELLSALSLKLITLADLLDKVDYPFDHAEGKISLRKFLLPENPDPQNVGQTADCADKLLDNLISVYVRCVGRLCVGALEVEKALGLEPLVSPPVEKEK</sequence>
<proteinExistence type="predicted"/>
<feature type="region of interest" description="Disordered" evidence="11">
    <location>
        <begin position="48"/>
        <end position="116"/>
    </location>
</feature>
<dbReference type="OrthoDB" id="9789270at2"/>
<feature type="transmembrane region" description="Helical" evidence="12">
    <location>
        <begin position="207"/>
        <end position="234"/>
    </location>
</feature>
<evidence type="ECO:0000256" key="11">
    <source>
        <dbReference type="SAM" id="MobiDB-lite"/>
    </source>
</evidence>
<evidence type="ECO:0000256" key="2">
    <source>
        <dbReference type="ARBA" id="ARBA00022475"/>
    </source>
</evidence>
<dbReference type="CDD" id="cd07328">
    <property type="entry name" value="M48_Ste24p_like"/>
    <property type="match status" value="1"/>
</dbReference>
<evidence type="ECO:0000256" key="7">
    <source>
        <dbReference type="ARBA" id="ARBA00022833"/>
    </source>
</evidence>
<evidence type="ECO:0000256" key="12">
    <source>
        <dbReference type="SAM" id="Phobius"/>
    </source>
</evidence>
<dbReference type="AlphaFoldDB" id="D2R0K1"/>
<evidence type="ECO:0000256" key="1">
    <source>
        <dbReference type="ARBA" id="ARBA00001947"/>
    </source>
</evidence>
<keyword evidence="8 12" id="KW-1133">Transmembrane helix</keyword>
<evidence type="ECO:0000256" key="6">
    <source>
        <dbReference type="ARBA" id="ARBA00022801"/>
    </source>
</evidence>
<feature type="transmembrane region" description="Helical" evidence="12">
    <location>
        <begin position="254"/>
        <end position="275"/>
    </location>
</feature>
<gene>
    <name evidence="14" type="ordered locus">Psta_0173</name>
</gene>
<keyword evidence="2" id="KW-1003">Cell membrane</keyword>
<dbReference type="KEGG" id="psl:Psta_0173"/>
<dbReference type="Proteomes" id="UP000001887">
    <property type="component" value="Chromosome"/>
</dbReference>
<dbReference type="InterPro" id="IPR001915">
    <property type="entry name" value="Peptidase_M48"/>
</dbReference>
<keyword evidence="15" id="KW-1185">Reference proteome</keyword>
<dbReference type="InterPro" id="IPR050083">
    <property type="entry name" value="HtpX_protease"/>
</dbReference>
<keyword evidence="4 12" id="KW-0812">Transmembrane</keyword>
<accession>D2R0K1</accession>
<evidence type="ECO:0000256" key="4">
    <source>
        <dbReference type="ARBA" id="ARBA00022692"/>
    </source>
</evidence>
<evidence type="ECO:0000313" key="14">
    <source>
        <dbReference type="EMBL" id="ADB14869.1"/>
    </source>
</evidence>
<name>D2R0K1_PIRSD</name>
<protein>
    <recommendedName>
        <fullName evidence="13">Peptidase M48 domain-containing protein</fullName>
    </recommendedName>
</protein>
<reference evidence="14 15" key="1">
    <citation type="journal article" date="2009" name="Stand. Genomic Sci.">
        <title>Complete genome sequence of Pirellula staleyi type strain (ATCC 27377).</title>
        <authorList>
            <person name="Clum A."/>
            <person name="Tindall B.J."/>
            <person name="Sikorski J."/>
            <person name="Ivanova N."/>
            <person name="Mavrommatis K."/>
            <person name="Lucas S."/>
            <person name="Glavina del Rio T."/>
            <person name="Nolan M."/>
            <person name="Chen F."/>
            <person name="Tice H."/>
            <person name="Pitluck S."/>
            <person name="Cheng J.F."/>
            <person name="Chertkov O."/>
            <person name="Brettin T."/>
            <person name="Han C."/>
            <person name="Detter J.C."/>
            <person name="Kuske C."/>
            <person name="Bruce D."/>
            <person name="Goodwin L."/>
            <person name="Ovchinikova G."/>
            <person name="Pati A."/>
            <person name="Mikhailova N."/>
            <person name="Chen A."/>
            <person name="Palaniappan K."/>
            <person name="Land M."/>
            <person name="Hauser L."/>
            <person name="Chang Y.J."/>
            <person name="Jeffries C.D."/>
            <person name="Chain P."/>
            <person name="Rohde M."/>
            <person name="Goker M."/>
            <person name="Bristow J."/>
            <person name="Eisen J.A."/>
            <person name="Markowitz V."/>
            <person name="Hugenholtz P."/>
            <person name="Kyrpides N.C."/>
            <person name="Klenk H.P."/>
            <person name="Lapidus A."/>
        </authorList>
    </citation>
    <scope>NUCLEOTIDE SEQUENCE [LARGE SCALE GENOMIC DNA]</scope>
    <source>
        <strain evidence="15">ATCC 27377 / DSM 6068 / ICPB 4128</strain>
    </source>
</reference>
<dbReference type="STRING" id="530564.Psta_0173"/>
<comment type="cofactor">
    <cofactor evidence="1">
        <name>Zn(2+)</name>
        <dbReference type="ChEBI" id="CHEBI:29105"/>
    </cofactor>
</comment>
<evidence type="ECO:0000259" key="13">
    <source>
        <dbReference type="Pfam" id="PF01435"/>
    </source>
</evidence>
<keyword evidence="3" id="KW-0645">Protease</keyword>
<dbReference type="HOGENOM" id="CLU_320515_0_0_0"/>
<keyword evidence="7" id="KW-0862">Zinc</keyword>
<keyword evidence="10 12" id="KW-0472">Membrane</keyword>
<evidence type="ECO:0000256" key="3">
    <source>
        <dbReference type="ARBA" id="ARBA00022670"/>
    </source>
</evidence>
<feature type="compositionally biased region" description="Low complexity" evidence="11">
    <location>
        <begin position="104"/>
        <end position="113"/>
    </location>
</feature>
<dbReference type="eggNOG" id="COG3170">
    <property type="taxonomic scope" value="Bacteria"/>
</dbReference>